<dbReference type="Proteomes" id="UP000278746">
    <property type="component" value="Unassembled WGS sequence"/>
</dbReference>
<dbReference type="PIRSF" id="PIRSF017082">
    <property type="entry name" value="YflP"/>
    <property type="match status" value="1"/>
</dbReference>
<comment type="caution">
    <text evidence="4">The sequence shown here is derived from an EMBL/GenBank/DDBJ whole genome shotgun (WGS) entry which is preliminary data.</text>
</comment>
<evidence type="ECO:0000256" key="3">
    <source>
        <dbReference type="SAM" id="SignalP"/>
    </source>
</evidence>
<reference evidence="4 5" key="1">
    <citation type="submission" date="2018-10" db="EMBL/GenBank/DDBJ databases">
        <title>Bacillus Keqinensis sp. nov., a moderately halophilic bacterium isolated from a saline-alkaline lake.</title>
        <authorList>
            <person name="Wang H."/>
        </authorList>
    </citation>
    <scope>NUCLEOTIDE SEQUENCE [LARGE SCALE GENOMIC DNA]</scope>
    <source>
        <strain evidence="4 5">KQ-3</strain>
    </source>
</reference>
<dbReference type="Pfam" id="PF03401">
    <property type="entry name" value="TctC"/>
    <property type="match status" value="1"/>
</dbReference>
<dbReference type="CDD" id="cd07012">
    <property type="entry name" value="PBP2_Bug_TTT"/>
    <property type="match status" value="1"/>
</dbReference>
<dbReference type="PANTHER" id="PTHR42928">
    <property type="entry name" value="TRICARBOXYLATE-BINDING PROTEIN"/>
    <property type="match status" value="1"/>
</dbReference>
<feature type="signal peptide" evidence="3">
    <location>
        <begin position="1"/>
        <end position="21"/>
    </location>
</feature>
<evidence type="ECO:0000313" key="4">
    <source>
        <dbReference type="EMBL" id="RNA67637.1"/>
    </source>
</evidence>
<proteinExistence type="inferred from homology"/>
<dbReference type="Gene3D" id="3.40.190.10">
    <property type="entry name" value="Periplasmic binding protein-like II"/>
    <property type="match status" value="1"/>
</dbReference>
<dbReference type="OrthoDB" id="8881899at2"/>
<dbReference type="InterPro" id="IPR042100">
    <property type="entry name" value="Bug_dom1"/>
</dbReference>
<keyword evidence="5" id="KW-1185">Reference proteome</keyword>
<sequence length="339" mass="36432">MKLKLKLFLTSILLVSLTLIAACGDGEEADNEGNEDGAEASEGMPDGYPERPIDVVVAYAAGGGTDVGARVLVSAAEQVNGDNFVVQNREGAGGELGFNYMTSADPDGYTIGFINLPTFVSLPQERPTEYGLDDIEPIMLHVYDPAVLVVKPESGLDTLGEFLDYSEENPGKITVANNGTGASNHIIAAHFEHEAGIELNHVPFDGTNELVTALRGGHVMAGVAKISEVAAHLDSGEIIALASMTDERLEELEDVPTLMENDIDVIGASGRGIVAPAGTDPEIIDYLHEVFKEAMESEEHINQADNISLPLRYMGPEEFGEFIHQQDEDNKQLRELLDL</sequence>
<gene>
    <name evidence="4" type="ORF">EBO34_13010</name>
</gene>
<keyword evidence="3" id="KW-0732">Signal</keyword>
<dbReference type="PROSITE" id="PS51257">
    <property type="entry name" value="PROKAR_LIPOPROTEIN"/>
    <property type="match status" value="1"/>
</dbReference>
<accession>A0A3M7TQU7</accession>
<feature type="compositionally biased region" description="Acidic residues" evidence="2">
    <location>
        <begin position="27"/>
        <end position="39"/>
    </location>
</feature>
<dbReference type="SUPFAM" id="SSF53850">
    <property type="entry name" value="Periplasmic binding protein-like II"/>
    <property type="match status" value="1"/>
</dbReference>
<organism evidence="4 5">
    <name type="scientific">Alteribacter keqinensis</name>
    <dbReference type="NCBI Taxonomy" id="2483800"/>
    <lineage>
        <taxon>Bacteria</taxon>
        <taxon>Bacillati</taxon>
        <taxon>Bacillota</taxon>
        <taxon>Bacilli</taxon>
        <taxon>Bacillales</taxon>
        <taxon>Bacillaceae</taxon>
        <taxon>Alteribacter</taxon>
    </lineage>
</organism>
<evidence type="ECO:0000313" key="5">
    <source>
        <dbReference type="Proteomes" id="UP000278746"/>
    </source>
</evidence>
<comment type="similarity">
    <text evidence="1">Belongs to the UPF0065 (bug) family.</text>
</comment>
<name>A0A3M7TQU7_9BACI</name>
<dbReference type="Gene3D" id="3.40.190.150">
    <property type="entry name" value="Bordetella uptake gene, domain 1"/>
    <property type="match status" value="1"/>
</dbReference>
<dbReference type="AlphaFoldDB" id="A0A3M7TQU7"/>
<dbReference type="InterPro" id="IPR005064">
    <property type="entry name" value="BUG"/>
</dbReference>
<dbReference type="EMBL" id="RHIB01000002">
    <property type="protein sequence ID" value="RNA67637.1"/>
    <property type="molecule type" value="Genomic_DNA"/>
</dbReference>
<feature type="chain" id="PRO_5039356582" evidence="3">
    <location>
        <begin position="22"/>
        <end position="339"/>
    </location>
</feature>
<dbReference type="RefSeq" id="WP_122899236.1">
    <property type="nucleotide sequence ID" value="NZ_RHIB01000002.1"/>
</dbReference>
<protein>
    <submittedName>
        <fullName evidence="4">Tripartite tricarboxylate transporter substrate binding protein</fullName>
    </submittedName>
</protein>
<dbReference type="PANTHER" id="PTHR42928:SF5">
    <property type="entry name" value="BLR1237 PROTEIN"/>
    <property type="match status" value="1"/>
</dbReference>
<evidence type="ECO:0000256" key="1">
    <source>
        <dbReference type="ARBA" id="ARBA00006987"/>
    </source>
</evidence>
<feature type="region of interest" description="Disordered" evidence="2">
    <location>
        <begin position="27"/>
        <end position="47"/>
    </location>
</feature>
<evidence type="ECO:0000256" key="2">
    <source>
        <dbReference type="SAM" id="MobiDB-lite"/>
    </source>
</evidence>